<dbReference type="InterPro" id="IPR013785">
    <property type="entry name" value="Aldolase_TIM"/>
</dbReference>
<reference evidence="7" key="1">
    <citation type="submission" date="2023-03" db="EMBL/GenBank/DDBJ databases">
        <title>Mating type loci evolution in Malassezia.</title>
        <authorList>
            <person name="Coelho M.A."/>
        </authorList>
    </citation>
    <scope>NUCLEOTIDE SEQUENCE</scope>
    <source>
        <strain evidence="7">CBS 11721</strain>
    </source>
</reference>
<dbReference type="EMBL" id="CP119881">
    <property type="protein sequence ID" value="WFD36772.1"/>
    <property type="molecule type" value="Genomic_DNA"/>
</dbReference>
<dbReference type="AlphaFoldDB" id="A0AAF0F1Q1"/>
<name>A0AAF0F1Q1_9BASI</name>
<dbReference type="PANTHER" id="PTHR43303:SF4">
    <property type="entry name" value="NADPH DEHYDROGENASE C23G7.10C-RELATED"/>
    <property type="match status" value="1"/>
</dbReference>
<organism evidence="7 8">
    <name type="scientific">Malassezia cuniculi</name>
    <dbReference type="NCBI Taxonomy" id="948313"/>
    <lineage>
        <taxon>Eukaryota</taxon>
        <taxon>Fungi</taxon>
        <taxon>Dikarya</taxon>
        <taxon>Basidiomycota</taxon>
        <taxon>Ustilaginomycotina</taxon>
        <taxon>Malasseziomycetes</taxon>
        <taxon>Malasseziales</taxon>
        <taxon>Malasseziaceae</taxon>
        <taxon>Malassezia</taxon>
    </lineage>
</organism>
<dbReference type="Proteomes" id="UP001219933">
    <property type="component" value="Chromosome 5"/>
</dbReference>
<evidence type="ECO:0000313" key="8">
    <source>
        <dbReference type="Proteomes" id="UP001219933"/>
    </source>
</evidence>
<dbReference type="GO" id="GO:0003959">
    <property type="term" value="F:NADPH dehydrogenase activity"/>
    <property type="evidence" value="ECO:0007669"/>
    <property type="project" value="InterPro"/>
</dbReference>
<feature type="domain" description="NADH:flavin oxidoreductase/NADH oxidase N-terminal" evidence="6">
    <location>
        <begin position="60"/>
        <end position="411"/>
    </location>
</feature>
<dbReference type="PANTHER" id="PTHR43303">
    <property type="entry name" value="NADPH DEHYDROGENASE C23G7.10C-RELATED"/>
    <property type="match status" value="1"/>
</dbReference>
<gene>
    <name evidence="7" type="ORF">MCUN1_003659</name>
</gene>
<proteinExistence type="predicted"/>
<sequence>MSILYNAENEAKEDLHLQPAFYGGRFEGNRAQGTLPDDWLPEGAERPKLFETVTVPNGSGTLTLKNRIVLPPMCMYSSEDGFPTPFHLAHLGQFALHGYGTIIVEATAVVPEGRISPEDVGIWKDEHVKAHASLVSGLKSFGGGVKVGIQIAHAGRKASDWSPFYMGKRDTVYATEKDNGWPDKVVAPSPVPYDEGHIKPHELTVEEIHKVEDAFVAAAERAYRAGYDFVQIHAAHGYLISEFNSPKVNKRTDDYGGSFENRIRLLRTVAQRIRSAFPDKGLWVRVNSTDAIEHTGEESWTVEDAKKLAPLLEEDGVDVLDLSAGGTVSYNKFQPDAGYMAGWASEVKAVGLQRMLISAVGRLGRGTPEEPEKLGALAEYYVKEKHIDLVCVGRDSLAIPTWVEEAARHLSTVGPIRAPQYCYVQSRFRGFW</sequence>
<protein>
    <recommendedName>
        <fullName evidence="6">NADH:flavin oxidoreductase/NADH oxidase N-terminal domain-containing protein</fullName>
    </recommendedName>
</protein>
<keyword evidence="4" id="KW-0521">NADP</keyword>
<evidence type="ECO:0000313" key="7">
    <source>
        <dbReference type="EMBL" id="WFD36772.1"/>
    </source>
</evidence>
<dbReference type="GO" id="GO:0010181">
    <property type="term" value="F:FMN binding"/>
    <property type="evidence" value="ECO:0007669"/>
    <property type="project" value="InterPro"/>
</dbReference>
<evidence type="ECO:0000256" key="3">
    <source>
        <dbReference type="ARBA" id="ARBA00022643"/>
    </source>
</evidence>
<evidence type="ECO:0000256" key="2">
    <source>
        <dbReference type="ARBA" id="ARBA00022630"/>
    </source>
</evidence>
<dbReference type="GO" id="GO:0050661">
    <property type="term" value="F:NADP binding"/>
    <property type="evidence" value="ECO:0007669"/>
    <property type="project" value="InterPro"/>
</dbReference>
<dbReference type="Pfam" id="PF00724">
    <property type="entry name" value="Oxidored_FMN"/>
    <property type="match status" value="1"/>
</dbReference>
<comment type="cofactor">
    <cofactor evidence="1">
        <name>FMN</name>
        <dbReference type="ChEBI" id="CHEBI:58210"/>
    </cofactor>
</comment>
<dbReference type="InterPro" id="IPR044152">
    <property type="entry name" value="YqjM-like"/>
</dbReference>
<keyword evidence="8" id="KW-1185">Reference proteome</keyword>
<keyword evidence="5" id="KW-0560">Oxidoreductase</keyword>
<accession>A0AAF0F1Q1</accession>
<evidence type="ECO:0000259" key="6">
    <source>
        <dbReference type="Pfam" id="PF00724"/>
    </source>
</evidence>
<evidence type="ECO:0000256" key="1">
    <source>
        <dbReference type="ARBA" id="ARBA00001917"/>
    </source>
</evidence>
<dbReference type="InterPro" id="IPR001155">
    <property type="entry name" value="OxRdtase_FMN_N"/>
</dbReference>
<dbReference type="SUPFAM" id="SSF51395">
    <property type="entry name" value="FMN-linked oxidoreductases"/>
    <property type="match status" value="1"/>
</dbReference>
<evidence type="ECO:0000256" key="4">
    <source>
        <dbReference type="ARBA" id="ARBA00022857"/>
    </source>
</evidence>
<evidence type="ECO:0000256" key="5">
    <source>
        <dbReference type="ARBA" id="ARBA00023002"/>
    </source>
</evidence>
<keyword evidence="2" id="KW-0285">Flavoprotein</keyword>
<dbReference type="Gene3D" id="3.20.20.70">
    <property type="entry name" value="Aldolase class I"/>
    <property type="match status" value="1"/>
</dbReference>
<keyword evidence="3" id="KW-0288">FMN</keyword>